<evidence type="ECO:0000256" key="1">
    <source>
        <dbReference type="SAM" id="Phobius"/>
    </source>
</evidence>
<feature type="transmembrane region" description="Helical" evidence="1">
    <location>
        <begin position="134"/>
        <end position="156"/>
    </location>
</feature>
<dbReference type="Proteomes" id="UP001597182">
    <property type="component" value="Unassembled WGS sequence"/>
</dbReference>
<proteinExistence type="predicted"/>
<feature type="transmembrane region" description="Helical" evidence="1">
    <location>
        <begin position="12"/>
        <end position="30"/>
    </location>
</feature>
<protein>
    <recommendedName>
        <fullName evidence="4">DUF1453 domain-containing protein</fullName>
    </recommendedName>
</protein>
<feature type="transmembrane region" description="Helical" evidence="1">
    <location>
        <begin position="42"/>
        <end position="59"/>
    </location>
</feature>
<comment type="caution">
    <text evidence="2">The sequence shown here is derived from an EMBL/GenBank/DDBJ whole genome shotgun (WGS) entry which is preliminary data.</text>
</comment>
<keyword evidence="1" id="KW-0472">Membrane</keyword>
<dbReference type="EMBL" id="JBHTMB010000085">
    <property type="protein sequence ID" value="MFD1233811.1"/>
    <property type="molecule type" value="Genomic_DNA"/>
</dbReference>
<gene>
    <name evidence="2" type="ORF">ACFQ34_11000</name>
</gene>
<keyword evidence="1" id="KW-0812">Transmembrane</keyword>
<sequence length="183" mass="19406">MSGGTEPSRLDVVNIEQILIAVLVLGWIVYRQVVGQYASGTKLTLLPLLLIVLGLYAVVEAHPTITAAGGALIGGELVLTVVLGWLRARAVSLETREGFLYLRGGVPALVLWTISIATRVAIEIGAHHVDAATAALATSTVALSFGVSLAVQGIVLRQRIRQDGRPLRDGRRAERTGRATLGR</sequence>
<keyword evidence="1" id="KW-1133">Transmembrane helix</keyword>
<evidence type="ECO:0000313" key="2">
    <source>
        <dbReference type="EMBL" id="MFD1233811.1"/>
    </source>
</evidence>
<evidence type="ECO:0008006" key="4">
    <source>
        <dbReference type="Google" id="ProtNLM"/>
    </source>
</evidence>
<name>A0ABW3VG50_9PSEU</name>
<feature type="transmembrane region" description="Helical" evidence="1">
    <location>
        <begin position="65"/>
        <end position="88"/>
    </location>
</feature>
<dbReference type="RefSeq" id="WP_346093959.1">
    <property type="nucleotide sequence ID" value="NZ_BAABKS010000085.1"/>
</dbReference>
<accession>A0ABW3VG50</accession>
<reference evidence="3" key="1">
    <citation type="journal article" date="2019" name="Int. J. Syst. Evol. Microbiol.">
        <title>The Global Catalogue of Microorganisms (GCM) 10K type strain sequencing project: providing services to taxonomists for standard genome sequencing and annotation.</title>
        <authorList>
            <consortium name="The Broad Institute Genomics Platform"/>
            <consortium name="The Broad Institute Genome Sequencing Center for Infectious Disease"/>
            <person name="Wu L."/>
            <person name="Ma J."/>
        </authorList>
    </citation>
    <scope>NUCLEOTIDE SEQUENCE [LARGE SCALE GENOMIC DNA]</scope>
    <source>
        <strain evidence="3">CCUG 49018</strain>
    </source>
</reference>
<organism evidence="2 3">
    <name type="scientific">Pseudonocardia benzenivorans</name>
    <dbReference type="NCBI Taxonomy" id="228005"/>
    <lineage>
        <taxon>Bacteria</taxon>
        <taxon>Bacillati</taxon>
        <taxon>Actinomycetota</taxon>
        <taxon>Actinomycetes</taxon>
        <taxon>Pseudonocardiales</taxon>
        <taxon>Pseudonocardiaceae</taxon>
        <taxon>Pseudonocardia</taxon>
    </lineage>
</organism>
<feature type="transmembrane region" description="Helical" evidence="1">
    <location>
        <begin position="100"/>
        <end position="122"/>
    </location>
</feature>
<keyword evidence="3" id="KW-1185">Reference proteome</keyword>
<evidence type="ECO:0000313" key="3">
    <source>
        <dbReference type="Proteomes" id="UP001597182"/>
    </source>
</evidence>